<dbReference type="Proteomes" id="UP001575105">
    <property type="component" value="Unassembled WGS sequence"/>
</dbReference>
<keyword evidence="4" id="KW-1185">Reference proteome</keyword>
<evidence type="ECO:0000256" key="2">
    <source>
        <dbReference type="SAM" id="SignalP"/>
    </source>
</evidence>
<evidence type="ECO:0008006" key="5">
    <source>
        <dbReference type="Google" id="ProtNLM"/>
    </source>
</evidence>
<evidence type="ECO:0000256" key="1">
    <source>
        <dbReference type="SAM" id="Phobius"/>
    </source>
</evidence>
<evidence type="ECO:0000313" key="4">
    <source>
        <dbReference type="Proteomes" id="UP001575105"/>
    </source>
</evidence>
<proteinExistence type="predicted"/>
<dbReference type="SUPFAM" id="SSF49899">
    <property type="entry name" value="Concanavalin A-like lectins/glucanases"/>
    <property type="match status" value="1"/>
</dbReference>
<name>A0ABV4U1G4_9BACT</name>
<accession>A0ABV4U1G4</accession>
<dbReference type="EMBL" id="JBGUBD010000002">
    <property type="protein sequence ID" value="MFA9477381.1"/>
    <property type="molecule type" value="Genomic_DNA"/>
</dbReference>
<keyword evidence="2" id="KW-0732">Signal</keyword>
<dbReference type="InterPro" id="IPR013320">
    <property type="entry name" value="ConA-like_dom_sf"/>
</dbReference>
<feature type="signal peptide" evidence="2">
    <location>
        <begin position="1"/>
        <end position="22"/>
    </location>
</feature>
<feature type="transmembrane region" description="Helical" evidence="1">
    <location>
        <begin position="216"/>
        <end position="236"/>
    </location>
</feature>
<feature type="chain" id="PRO_5047301874" description="PEP-CTERM protein-sorting domain-containing protein" evidence="2">
    <location>
        <begin position="23"/>
        <end position="240"/>
    </location>
</feature>
<protein>
    <recommendedName>
        <fullName evidence="5">PEP-CTERM protein-sorting domain-containing protein</fullName>
    </recommendedName>
</protein>
<gene>
    <name evidence="3" type="ORF">ACERK3_03625</name>
</gene>
<reference evidence="3 4" key="1">
    <citation type="submission" date="2024-08" db="EMBL/GenBank/DDBJ databases">
        <title>Whole-genome sequencing of halo(alkali)philic microorganisms from hypersaline lakes.</title>
        <authorList>
            <person name="Sorokin D.Y."/>
            <person name="Merkel A.Y."/>
            <person name="Messina E."/>
            <person name="Yakimov M."/>
        </authorList>
    </citation>
    <scope>NUCLEOTIDE SEQUENCE [LARGE SCALE GENOMIC DNA]</scope>
    <source>
        <strain evidence="3 4">AB-hyl4</strain>
    </source>
</reference>
<sequence length="240" mass="25251">MRFQHVLSSIIVVAGLVSTASASTIFYDGFESESVGSVGASFGNWVQTQGFPDQGAIVDSPVYSGDRALRIDDASGTQARGFYTNAFTEQVSGPLVFQAYIRPTATDQTIEITLGSADGASAYAIILLRDDGIVAYTSPSAWQNSSTVEYVANAWNQVELTADLDNNTWSLSVNGESVANDVAAGTPVAAGTSIGRVRMGGSVPAVTSFYVDDVSLVIPEPAAAFTLAAMGMTLLLRRRR</sequence>
<keyword evidence="1" id="KW-1133">Transmembrane helix</keyword>
<dbReference type="RefSeq" id="WP_425344306.1">
    <property type="nucleotide sequence ID" value="NZ_JBGUBD010000002.1"/>
</dbReference>
<keyword evidence="1" id="KW-0812">Transmembrane</keyword>
<organism evidence="3 4">
    <name type="scientific">Natronomicrosphaera hydrolytica</name>
    <dbReference type="NCBI Taxonomy" id="3242702"/>
    <lineage>
        <taxon>Bacteria</taxon>
        <taxon>Pseudomonadati</taxon>
        <taxon>Planctomycetota</taxon>
        <taxon>Phycisphaerae</taxon>
        <taxon>Phycisphaerales</taxon>
        <taxon>Phycisphaeraceae</taxon>
        <taxon>Natronomicrosphaera</taxon>
    </lineage>
</organism>
<dbReference type="Gene3D" id="2.60.120.200">
    <property type="match status" value="1"/>
</dbReference>
<evidence type="ECO:0000313" key="3">
    <source>
        <dbReference type="EMBL" id="MFA9477381.1"/>
    </source>
</evidence>
<keyword evidence="1" id="KW-0472">Membrane</keyword>
<comment type="caution">
    <text evidence="3">The sequence shown here is derived from an EMBL/GenBank/DDBJ whole genome shotgun (WGS) entry which is preliminary data.</text>
</comment>